<protein>
    <submittedName>
        <fullName evidence="1">Uncharacterized protein</fullName>
    </submittedName>
</protein>
<reference evidence="1 2" key="1">
    <citation type="journal article" date="2019" name="Int. J. Syst. Evol. Microbiol.">
        <title>The Global Catalogue of Microorganisms (GCM) 10K type strain sequencing project: providing services to taxonomists for standard genome sequencing and annotation.</title>
        <authorList>
            <consortium name="The Broad Institute Genomics Platform"/>
            <consortium name="The Broad Institute Genome Sequencing Center for Infectious Disease"/>
            <person name="Wu L."/>
            <person name="Ma J."/>
        </authorList>
    </citation>
    <scope>NUCLEOTIDE SEQUENCE [LARGE SCALE GENOMIC DNA]</scope>
    <source>
        <strain evidence="1 2">Q85</strain>
    </source>
</reference>
<gene>
    <name evidence="1" type="ORF">ACFQMK_16230</name>
</gene>
<dbReference type="Proteomes" id="UP001596390">
    <property type="component" value="Unassembled WGS sequence"/>
</dbReference>
<keyword evidence="2" id="KW-1185">Reference proteome</keyword>
<comment type="caution">
    <text evidence="1">The sequence shown here is derived from an EMBL/GenBank/DDBJ whole genome shotgun (WGS) entry which is preliminary data.</text>
</comment>
<dbReference type="RefSeq" id="WP_267665811.1">
    <property type="nucleotide sequence ID" value="NZ_JAODIX010000114.1"/>
</dbReference>
<proteinExistence type="predicted"/>
<dbReference type="AlphaFoldDB" id="A0ABD5YGK3"/>
<sequence length="68" mass="7136">MSLNNFGGEGFADQPSIIYSFGGSGDEEIREMVRSTMAGLGKVVRGGNHQRIGDITVAEVSEMTGVTA</sequence>
<name>A0ABD5YGK3_9EURY</name>
<evidence type="ECO:0000313" key="2">
    <source>
        <dbReference type="Proteomes" id="UP001596390"/>
    </source>
</evidence>
<evidence type="ECO:0000313" key="1">
    <source>
        <dbReference type="EMBL" id="MFC7188383.1"/>
    </source>
</evidence>
<organism evidence="1 2">
    <name type="scientific">Halorubrum yunnanense</name>
    <dbReference type="NCBI Taxonomy" id="1526162"/>
    <lineage>
        <taxon>Archaea</taxon>
        <taxon>Methanobacteriati</taxon>
        <taxon>Methanobacteriota</taxon>
        <taxon>Stenosarchaea group</taxon>
        <taxon>Halobacteria</taxon>
        <taxon>Halobacteriales</taxon>
        <taxon>Haloferacaceae</taxon>
        <taxon>Halorubrum</taxon>
    </lineage>
</organism>
<accession>A0ABD5YGK3</accession>
<dbReference type="EMBL" id="JBHSZZ010000114">
    <property type="protein sequence ID" value="MFC7188383.1"/>
    <property type="molecule type" value="Genomic_DNA"/>
</dbReference>